<reference evidence="2 3" key="1">
    <citation type="journal article" date="2016" name="Nat. Commun.">
        <title>Thousands of microbial genomes shed light on interconnected biogeochemical processes in an aquifer system.</title>
        <authorList>
            <person name="Anantharaman K."/>
            <person name="Brown C.T."/>
            <person name="Hug L.A."/>
            <person name="Sharon I."/>
            <person name="Castelle C.J."/>
            <person name="Probst A.J."/>
            <person name="Thomas B.C."/>
            <person name="Singh A."/>
            <person name="Wilkins M.J."/>
            <person name="Karaoz U."/>
            <person name="Brodie E.L."/>
            <person name="Williams K.H."/>
            <person name="Hubbard S.S."/>
            <person name="Banfield J.F."/>
        </authorList>
    </citation>
    <scope>NUCLEOTIDE SEQUENCE [LARGE SCALE GENOMIC DNA]</scope>
</reference>
<evidence type="ECO:0000256" key="1">
    <source>
        <dbReference type="SAM" id="Phobius"/>
    </source>
</evidence>
<protein>
    <submittedName>
        <fullName evidence="2">Uncharacterized protein</fullName>
    </submittedName>
</protein>
<organism evidence="2 3">
    <name type="scientific">candidate division WWE3 bacterium RIFOXYD1_FULL_39_9</name>
    <dbReference type="NCBI Taxonomy" id="1802649"/>
    <lineage>
        <taxon>Bacteria</taxon>
        <taxon>Katanobacteria</taxon>
    </lineage>
</organism>
<name>A0A1F4X967_UNCKA</name>
<proteinExistence type="predicted"/>
<dbReference type="EMBL" id="MEWG01000005">
    <property type="protein sequence ID" value="OGC78214.1"/>
    <property type="molecule type" value="Genomic_DNA"/>
</dbReference>
<gene>
    <name evidence="2" type="ORF">A2619_02625</name>
</gene>
<comment type="caution">
    <text evidence="2">The sequence shown here is derived from an EMBL/GenBank/DDBJ whole genome shotgun (WGS) entry which is preliminary data.</text>
</comment>
<sequence length="194" mass="21988">MVINKLTIILLFILILVTGLFYYLNYTQKQTTHLPSTSVVSDTKNITKPSEKNITQIKFQLPNNWDKKEKTYNDGSVKVSVDPLKVKFDEAAIPEEKRAGLVEITYNLSNIASTIDTSDLKQVYIGKNSALISFVRDEKTGADLPSSENANKHIINYYIQEGNKTTVILSYVSDLNEEYLEEFNQIVSSLEILK</sequence>
<evidence type="ECO:0000313" key="2">
    <source>
        <dbReference type="EMBL" id="OGC78214.1"/>
    </source>
</evidence>
<keyword evidence="1" id="KW-0472">Membrane</keyword>
<accession>A0A1F4X967</accession>
<keyword evidence="1" id="KW-0812">Transmembrane</keyword>
<evidence type="ECO:0000313" key="3">
    <source>
        <dbReference type="Proteomes" id="UP000176815"/>
    </source>
</evidence>
<dbReference type="Proteomes" id="UP000176815">
    <property type="component" value="Unassembled WGS sequence"/>
</dbReference>
<keyword evidence="1" id="KW-1133">Transmembrane helix</keyword>
<dbReference type="AlphaFoldDB" id="A0A1F4X967"/>
<feature type="transmembrane region" description="Helical" evidence="1">
    <location>
        <begin position="6"/>
        <end position="24"/>
    </location>
</feature>